<feature type="signal peptide" evidence="1">
    <location>
        <begin position="1"/>
        <end position="21"/>
    </location>
</feature>
<dbReference type="AlphaFoldDB" id="A0AAX4HL32"/>
<dbReference type="Gene3D" id="2.60.40.10">
    <property type="entry name" value="Immunoglobulins"/>
    <property type="match status" value="1"/>
</dbReference>
<evidence type="ECO:0000313" key="3">
    <source>
        <dbReference type="EMBL" id="WPU63916.1"/>
    </source>
</evidence>
<dbReference type="SUPFAM" id="SSF49354">
    <property type="entry name" value="PapD-like"/>
    <property type="match status" value="1"/>
</dbReference>
<evidence type="ECO:0000256" key="1">
    <source>
        <dbReference type="SAM" id="SignalP"/>
    </source>
</evidence>
<dbReference type="PANTHER" id="PTHR30251:SF4">
    <property type="entry name" value="SLR1668 PROTEIN"/>
    <property type="match status" value="1"/>
</dbReference>
<dbReference type="EMBL" id="CP139487">
    <property type="protein sequence ID" value="WPU63916.1"/>
    <property type="molecule type" value="Genomic_DNA"/>
</dbReference>
<dbReference type="Proteomes" id="UP001324634">
    <property type="component" value="Chromosome"/>
</dbReference>
<accession>A0AAX4HL32</accession>
<feature type="domain" description="Pili assembly chaperone N-terminal" evidence="2">
    <location>
        <begin position="23"/>
        <end position="139"/>
    </location>
</feature>
<gene>
    <name evidence="3" type="ORF">SOO65_14570</name>
</gene>
<keyword evidence="1" id="KW-0732">Signal</keyword>
<dbReference type="InterPro" id="IPR008962">
    <property type="entry name" value="PapD-like_sf"/>
</dbReference>
<reference evidence="3 4" key="1">
    <citation type="submission" date="2023-11" db="EMBL/GenBank/DDBJ databases">
        <title>Peredibacter starrii A3.12.</title>
        <authorList>
            <person name="Mitchell R.J."/>
        </authorList>
    </citation>
    <scope>NUCLEOTIDE SEQUENCE [LARGE SCALE GENOMIC DNA]</scope>
    <source>
        <strain evidence="3 4">A3.12</strain>
    </source>
</reference>
<dbReference type="InterPro" id="IPR013783">
    <property type="entry name" value="Ig-like_fold"/>
</dbReference>
<dbReference type="KEGG" id="psti:SOO65_14570"/>
<dbReference type="InterPro" id="IPR050643">
    <property type="entry name" value="Periplasmic_pilus_chap"/>
</dbReference>
<dbReference type="RefSeq" id="WP_321391559.1">
    <property type="nucleotide sequence ID" value="NZ_CP139487.1"/>
</dbReference>
<keyword evidence="4" id="KW-1185">Reference proteome</keyword>
<dbReference type="PANTHER" id="PTHR30251">
    <property type="entry name" value="PILUS ASSEMBLY CHAPERONE"/>
    <property type="match status" value="1"/>
</dbReference>
<dbReference type="Pfam" id="PF00345">
    <property type="entry name" value="PapD_N"/>
    <property type="match status" value="1"/>
</dbReference>
<evidence type="ECO:0000259" key="2">
    <source>
        <dbReference type="Pfam" id="PF00345"/>
    </source>
</evidence>
<sequence>MNRFILLLLPLLFSFTFSPMSQTIDLGEKQKATQYLIENDSDQKMAIELSVKERAMNEKGEETLTATTEMAIFPPQIIIQPGDKRTIRVSWTGKDIPTAEKNFRVIAEQLDLKVDAKSKNKSGVKMLMKYMATLYLTPEDAEEKLSITSFEKKGNEVSITIENSGNRHKILADPKITFANDNKKVLLEKNDLIGIAGENVLGNSKRIFVIKTTKEIPAKSKATLKVND</sequence>
<proteinExistence type="predicted"/>
<dbReference type="GO" id="GO:0071555">
    <property type="term" value="P:cell wall organization"/>
    <property type="evidence" value="ECO:0007669"/>
    <property type="project" value="InterPro"/>
</dbReference>
<protein>
    <submittedName>
        <fullName evidence="3">Fimbria/pilus periplasmic chaperone</fullName>
    </submittedName>
</protein>
<dbReference type="InterPro" id="IPR016147">
    <property type="entry name" value="Pili_assmbl_chaperone_N"/>
</dbReference>
<name>A0AAX4HL32_9BACT</name>
<feature type="chain" id="PRO_5043937673" evidence="1">
    <location>
        <begin position="22"/>
        <end position="228"/>
    </location>
</feature>
<dbReference type="GO" id="GO:0030288">
    <property type="term" value="C:outer membrane-bounded periplasmic space"/>
    <property type="evidence" value="ECO:0007669"/>
    <property type="project" value="InterPro"/>
</dbReference>
<organism evidence="3 4">
    <name type="scientific">Peredibacter starrii</name>
    <dbReference type="NCBI Taxonomy" id="28202"/>
    <lineage>
        <taxon>Bacteria</taxon>
        <taxon>Pseudomonadati</taxon>
        <taxon>Bdellovibrionota</taxon>
        <taxon>Bacteriovoracia</taxon>
        <taxon>Bacteriovoracales</taxon>
        <taxon>Bacteriovoracaceae</taxon>
        <taxon>Peredibacter</taxon>
    </lineage>
</organism>
<evidence type="ECO:0000313" key="4">
    <source>
        <dbReference type="Proteomes" id="UP001324634"/>
    </source>
</evidence>